<proteinExistence type="predicted"/>
<protein>
    <submittedName>
        <fullName evidence="3">Membrane-bound lytic murein transglycosylase B</fullName>
    </submittedName>
</protein>
<dbReference type="CAZy" id="GH103">
    <property type="family name" value="Glycoside Hydrolase Family 103"/>
</dbReference>
<evidence type="ECO:0000313" key="4">
    <source>
        <dbReference type="Proteomes" id="UP000002534"/>
    </source>
</evidence>
<dbReference type="KEGG" id="pca:Pcar_2437"/>
<feature type="domain" description="Transglycosylase SLT" evidence="2">
    <location>
        <begin position="62"/>
        <end position="349"/>
    </location>
</feature>
<evidence type="ECO:0000313" key="3">
    <source>
        <dbReference type="EMBL" id="ABA89676.1"/>
    </source>
</evidence>
<dbReference type="GO" id="GO:0008933">
    <property type="term" value="F:peptidoglycan lytic transglycosylase activity"/>
    <property type="evidence" value="ECO:0007669"/>
    <property type="project" value="TreeGrafter"/>
</dbReference>
<dbReference type="Gene3D" id="1.10.530.10">
    <property type="match status" value="1"/>
</dbReference>
<dbReference type="AlphaFoldDB" id="Q3A1T1"/>
<accession>Q3A1T1</accession>
<evidence type="ECO:0000256" key="1">
    <source>
        <dbReference type="SAM" id="MobiDB-lite"/>
    </source>
</evidence>
<dbReference type="InterPro" id="IPR011970">
    <property type="entry name" value="MltB_2"/>
</dbReference>
<reference evidence="3 4" key="2">
    <citation type="journal article" date="2012" name="BMC Genomics">
        <title>The genome of Pelobacter carbinolicus reveals surprising metabolic capabilities and physiological features.</title>
        <authorList>
            <person name="Aklujkar M."/>
            <person name="Haveman S.A."/>
            <person name="Didonato R.Jr."/>
            <person name="Chertkov O."/>
            <person name="Han C.S."/>
            <person name="Land M.L."/>
            <person name="Brown P."/>
            <person name="Lovley D.R."/>
        </authorList>
    </citation>
    <scope>NUCLEOTIDE SEQUENCE [LARGE SCALE GENOMIC DNA]</scope>
    <source>
        <strain evidence="4">DSM 2380 / NBRC 103641 / GraBd1</strain>
    </source>
</reference>
<dbReference type="Gene3D" id="1.10.8.350">
    <property type="entry name" value="Bacterial muramidase"/>
    <property type="match status" value="1"/>
</dbReference>
<feature type="region of interest" description="Disordered" evidence="1">
    <location>
        <begin position="37"/>
        <end position="58"/>
    </location>
</feature>
<dbReference type="EMBL" id="CP000142">
    <property type="protein sequence ID" value="ABA89676.1"/>
    <property type="molecule type" value="Genomic_DNA"/>
</dbReference>
<dbReference type="InterPro" id="IPR031304">
    <property type="entry name" value="SLT_2"/>
</dbReference>
<reference evidence="4" key="1">
    <citation type="submission" date="2005-10" db="EMBL/GenBank/DDBJ databases">
        <title>Complete sequence of Pelobacter carbinolicus DSM 2380.</title>
        <authorList>
            <person name="Copeland A."/>
            <person name="Lucas S."/>
            <person name="Lapidus A."/>
            <person name="Barry K."/>
            <person name="Detter J.C."/>
            <person name="Glavina T."/>
            <person name="Hammon N."/>
            <person name="Israni S."/>
            <person name="Pitluck S."/>
            <person name="Chertkov O."/>
            <person name="Schmutz J."/>
            <person name="Larimer F."/>
            <person name="Land M."/>
            <person name="Kyrpides N."/>
            <person name="Ivanova N."/>
            <person name="Richardson P."/>
        </authorList>
    </citation>
    <scope>NUCLEOTIDE SEQUENCE [LARGE SCALE GENOMIC DNA]</scope>
    <source>
        <strain evidence="4">DSM 2380 / NBRC 103641 / GraBd1</strain>
    </source>
</reference>
<sequence>MGESVVIHIQRSVVLLPATLLLLITACAPTPRIVETIPEPKSAAPADPDNRQNSAEQSSADFQTWLAELKTEALQQGIRPEVVQEALEGQQPAPAVLKPRHKQAEFVLSKSEYVRRLASETRFREGLRQMAQHRVLLRKVAETYGVPESYLLALWAIESDFGKGGSRHSVIGALVTQAWQSQRRNFFRKQLLAALTILDQEHMPSSALRGSWAGAMGHFQFIPTTYRDYAVDFDGDGHRNIWTDVGDALASAASYLVRAGWKKDRGWGWQVSVPQGFDVSLADLKNKKSLGDWRKLGLPAVSGADDLTASLILPDGPGGQAYLVTDNFRALMRWNRSVAFGLAVGHLADRFEKTSRTAAAGRQ</sequence>
<dbReference type="PANTHER" id="PTHR30163:SF8">
    <property type="entry name" value="LYTIC MUREIN TRANSGLYCOSYLASE"/>
    <property type="match status" value="1"/>
</dbReference>
<dbReference type="STRING" id="338963.Pcar_2437"/>
<dbReference type="NCBIfam" id="TIGR02283">
    <property type="entry name" value="MltB_2"/>
    <property type="match status" value="1"/>
</dbReference>
<dbReference type="PANTHER" id="PTHR30163">
    <property type="entry name" value="MEMBRANE-BOUND LYTIC MUREIN TRANSGLYCOSYLASE B"/>
    <property type="match status" value="1"/>
</dbReference>
<dbReference type="HOGENOM" id="CLU_035402_0_1_7"/>
<organism evidence="3 4">
    <name type="scientific">Syntrophotalea carbinolica (strain DSM 2380 / NBRC 103641 / GraBd1)</name>
    <name type="common">Pelobacter carbinolicus</name>
    <dbReference type="NCBI Taxonomy" id="338963"/>
    <lineage>
        <taxon>Bacteria</taxon>
        <taxon>Pseudomonadati</taxon>
        <taxon>Thermodesulfobacteriota</taxon>
        <taxon>Desulfuromonadia</taxon>
        <taxon>Desulfuromonadales</taxon>
        <taxon>Syntrophotaleaceae</taxon>
        <taxon>Syntrophotalea</taxon>
    </lineage>
</organism>
<dbReference type="eggNOG" id="COG2951">
    <property type="taxonomic scope" value="Bacteria"/>
</dbReference>
<dbReference type="GO" id="GO:0009253">
    <property type="term" value="P:peptidoglycan catabolic process"/>
    <property type="evidence" value="ECO:0007669"/>
    <property type="project" value="TreeGrafter"/>
</dbReference>
<name>Q3A1T1_SYNC1</name>
<dbReference type="CDD" id="cd13399">
    <property type="entry name" value="Slt35-like"/>
    <property type="match status" value="1"/>
</dbReference>
<evidence type="ECO:0000259" key="2">
    <source>
        <dbReference type="Pfam" id="PF13406"/>
    </source>
</evidence>
<dbReference type="InterPro" id="IPR023346">
    <property type="entry name" value="Lysozyme-like_dom_sf"/>
</dbReference>
<gene>
    <name evidence="3" type="primary">mltB</name>
    <name evidence="3" type="ordered locus">Pcar_2437</name>
</gene>
<dbReference type="SUPFAM" id="SSF53955">
    <property type="entry name" value="Lysozyme-like"/>
    <property type="match status" value="1"/>
</dbReference>
<dbReference type="Pfam" id="PF13406">
    <property type="entry name" value="SLT_2"/>
    <property type="match status" value="1"/>
</dbReference>
<dbReference type="Proteomes" id="UP000002534">
    <property type="component" value="Chromosome"/>
</dbReference>
<keyword evidence="4" id="KW-1185">Reference proteome</keyword>
<dbReference type="InterPro" id="IPR043426">
    <property type="entry name" value="MltB-like"/>
</dbReference>